<dbReference type="Proteomes" id="UP000823388">
    <property type="component" value="Chromosome 4K"/>
</dbReference>
<gene>
    <name evidence="2" type="ORF">PVAP13_4KG218205</name>
</gene>
<dbReference type="EMBL" id="CM029043">
    <property type="protein sequence ID" value="KAG2610796.1"/>
    <property type="molecule type" value="Genomic_DNA"/>
</dbReference>
<sequence length="114" mass="12345">MLACSAALAHGEAPARPSRAPSRGPAAAPLHLHPRSRQGTPAPPILHPHRPSPAPLHVVHRQPNQALAPPSLPSHPELERGFLSGEIKLRCRFPQIRRPSSNAESCRDEDHNGF</sequence>
<feature type="region of interest" description="Disordered" evidence="1">
    <location>
        <begin position="1"/>
        <end position="57"/>
    </location>
</feature>
<dbReference type="AlphaFoldDB" id="A0A8T0TPU8"/>
<evidence type="ECO:0000313" key="3">
    <source>
        <dbReference type="Proteomes" id="UP000823388"/>
    </source>
</evidence>
<feature type="compositionally biased region" description="Low complexity" evidence="1">
    <location>
        <begin position="14"/>
        <end position="29"/>
    </location>
</feature>
<reference evidence="2" key="1">
    <citation type="submission" date="2020-05" db="EMBL/GenBank/DDBJ databases">
        <title>WGS assembly of Panicum virgatum.</title>
        <authorList>
            <person name="Lovell J.T."/>
            <person name="Jenkins J."/>
            <person name="Shu S."/>
            <person name="Juenger T.E."/>
            <person name="Schmutz J."/>
        </authorList>
    </citation>
    <scope>NUCLEOTIDE SEQUENCE</scope>
    <source>
        <strain evidence="2">AP13</strain>
    </source>
</reference>
<proteinExistence type="predicted"/>
<accession>A0A8T0TPU8</accession>
<keyword evidence="3" id="KW-1185">Reference proteome</keyword>
<evidence type="ECO:0000256" key="1">
    <source>
        <dbReference type="SAM" id="MobiDB-lite"/>
    </source>
</evidence>
<comment type="caution">
    <text evidence="2">The sequence shown here is derived from an EMBL/GenBank/DDBJ whole genome shotgun (WGS) entry which is preliminary data.</text>
</comment>
<feature type="compositionally biased region" description="Pro residues" evidence="1">
    <location>
        <begin position="41"/>
        <end position="54"/>
    </location>
</feature>
<protein>
    <submittedName>
        <fullName evidence="2">Uncharacterized protein</fullName>
    </submittedName>
</protein>
<name>A0A8T0TPU8_PANVG</name>
<organism evidence="2 3">
    <name type="scientific">Panicum virgatum</name>
    <name type="common">Blackwell switchgrass</name>
    <dbReference type="NCBI Taxonomy" id="38727"/>
    <lineage>
        <taxon>Eukaryota</taxon>
        <taxon>Viridiplantae</taxon>
        <taxon>Streptophyta</taxon>
        <taxon>Embryophyta</taxon>
        <taxon>Tracheophyta</taxon>
        <taxon>Spermatophyta</taxon>
        <taxon>Magnoliopsida</taxon>
        <taxon>Liliopsida</taxon>
        <taxon>Poales</taxon>
        <taxon>Poaceae</taxon>
        <taxon>PACMAD clade</taxon>
        <taxon>Panicoideae</taxon>
        <taxon>Panicodae</taxon>
        <taxon>Paniceae</taxon>
        <taxon>Panicinae</taxon>
        <taxon>Panicum</taxon>
        <taxon>Panicum sect. Hiantes</taxon>
    </lineage>
</organism>
<evidence type="ECO:0000313" key="2">
    <source>
        <dbReference type="EMBL" id="KAG2610796.1"/>
    </source>
</evidence>